<evidence type="ECO:0000313" key="2">
    <source>
        <dbReference type="WBParaSite" id="Pan_g9744.t1"/>
    </source>
</evidence>
<dbReference type="WBParaSite" id="Pan_g9744.t1">
    <property type="protein sequence ID" value="Pan_g9744.t1"/>
    <property type="gene ID" value="Pan_g9744"/>
</dbReference>
<keyword evidence="1" id="KW-1185">Reference proteome</keyword>
<evidence type="ECO:0000313" key="1">
    <source>
        <dbReference type="Proteomes" id="UP000492821"/>
    </source>
</evidence>
<name>A0A7E5A2B8_PANRE</name>
<organism evidence="1 2">
    <name type="scientific">Panagrellus redivivus</name>
    <name type="common">Microworm</name>
    <dbReference type="NCBI Taxonomy" id="6233"/>
    <lineage>
        <taxon>Eukaryota</taxon>
        <taxon>Metazoa</taxon>
        <taxon>Ecdysozoa</taxon>
        <taxon>Nematoda</taxon>
        <taxon>Chromadorea</taxon>
        <taxon>Rhabditida</taxon>
        <taxon>Tylenchina</taxon>
        <taxon>Panagrolaimomorpha</taxon>
        <taxon>Panagrolaimoidea</taxon>
        <taxon>Panagrolaimidae</taxon>
        <taxon>Panagrellus</taxon>
    </lineage>
</organism>
<sequence length="95" mass="10174">MDTGIDGSSSGGGIDAKDGGGSIVLGLHQVQVEVERVRIYLAAAVALQRVVEAMVATVDRVQGHVTEAHIARVAMVHVDRGVLERNYDKYLSFKL</sequence>
<accession>A0A7E5A2B8</accession>
<proteinExistence type="predicted"/>
<reference evidence="1" key="1">
    <citation type="journal article" date="2013" name="Genetics">
        <title>The draft genome and transcriptome of Panagrellus redivivus are shaped by the harsh demands of a free-living lifestyle.</title>
        <authorList>
            <person name="Srinivasan J."/>
            <person name="Dillman A.R."/>
            <person name="Macchietto M.G."/>
            <person name="Heikkinen L."/>
            <person name="Lakso M."/>
            <person name="Fracchia K.M."/>
            <person name="Antoshechkin I."/>
            <person name="Mortazavi A."/>
            <person name="Wong G."/>
            <person name="Sternberg P.W."/>
        </authorList>
    </citation>
    <scope>NUCLEOTIDE SEQUENCE [LARGE SCALE GENOMIC DNA]</scope>
    <source>
        <strain evidence="1">MT8872</strain>
    </source>
</reference>
<protein>
    <submittedName>
        <fullName evidence="2">Dynein light chain</fullName>
    </submittedName>
</protein>
<dbReference type="AlphaFoldDB" id="A0A7E5A2B8"/>
<reference evidence="2" key="2">
    <citation type="submission" date="2020-10" db="UniProtKB">
        <authorList>
            <consortium name="WormBaseParasite"/>
        </authorList>
    </citation>
    <scope>IDENTIFICATION</scope>
</reference>
<dbReference type="Proteomes" id="UP000492821">
    <property type="component" value="Unassembled WGS sequence"/>
</dbReference>